<dbReference type="NCBIfam" id="TIGR02622">
    <property type="entry name" value="CDP_4_6_dhtase"/>
    <property type="match status" value="1"/>
</dbReference>
<dbReference type="KEGG" id="dde:Dde_3695"/>
<evidence type="ECO:0000256" key="1">
    <source>
        <dbReference type="ARBA" id="ARBA00007637"/>
    </source>
</evidence>
<proteinExistence type="inferred from homology"/>
<organism evidence="3 4">
    <name type="scientific">Oleidesulfovibrio alaskensis (strain ATCC BAA-1058 / DSM 17464 / G20)</name>
    <name type="common">Desulfovibrio alaskensis</name>
    <dbReference type="NCBI Taxonomy" id="207559"/>
    <lineage>
        <taxon>Bacteria</taxon>
        <taxon>Pseudomonadati</taxon>
        <taxon>Thermodesulfobacteriota</taxon>
        <taxon>Desulfovibrionia</taxon>
        <taxon>Desulfovibrionales</taxon>
        <taxon>Desulfovibrionaceae</taxon>
        <taxon>Oleidesulfovibrio</taxon>
    </lineage>
</organism>
<dbReference type="Pfam" id="PF01370">
    <property type="entry name" value="Epimerase"/>
    <property type="match status" value="1"/>
</dbReference>
<dbReference type="RefSeq" id="WP_011369358.1">
    <property type="nucleotide sequence ID" value="NC_007519.1"/>
</dbReference>
<dbReference type="Proteomes" id="UP000002710">
    <property type="component" value="Chromosome"/>
</dbReference>
<evidence type="ECO:0000313" key="3">
    <source>
        <dbReference type="EMBL" id="ABB40488.1"/>
    </source>
</evidence>
<dbReference type="STRING" id="207559.Dde_3695"/>
<dbReference type="InterPro" id="IPR036291">
    <property type="entry name" value="NAD(P)-bd_dom_sf"/>
</dbReference>
<dbReference type="AlphaFoldDB" id="Q30V08"/>
<dbReference type="InterPro" id="IPR013445">
    <property type="entry name" value="CDP_4_6_deHydtase"/>
</dbReference>
<dbReference type="PANTHER" id="PTHR43000">
    <property type="entry name" value="DTDP-D-GLUCOSE 4,6-DEHYDRATASE-RELATED"/>
    <property type="match status" value="1"/>
</dbReference>
<dbReference type="GO" id="GO:0047733">
    <property type="term" value="F:CDP-glucose 4,6-dehydratase activity"/>
    <property type="evidence" value="ECO:0007669"/>
    <property type="project" value="UniProtKB-EC"/>
</dbReference>
<dbReference type="Gene3D" id="3.90.25.10">
    <property type="entry name" value="UDP-galactose 4-epimerase, domain 1"/>
    <property type="match status" value="1"/>
</dbReference>
<keyword evidence="4" id="KW-1185">Reference proteome</keyword>
<keyword evidence="3" id="KW-0456">Lyase</keyword>
<dbReference type="HOGENOM" id="CLU_007383_1_7_7"/>
<accession>Q30V08</accession>
<dbReference type="eggNOG" id="COG0451">
    <property type="taxonomic scope" value="Bacteria"/>
</dbReference>
<comment type="similarity">
    <text evidence="1">Belongs to the NAD(P)-dependent epimerase/dehydratase family.</text>
</comment>
<protein>
    <submittedName>
        <fullName evidence="3">CDP-glucose 4,6-dehydratase</fullName>
        <ecNumber evidence="3">4.2.1.45</ecNumber>
    </submittedName>
</protein>
<feature type="domain" description="NAD-dependent epimerase/dehydratase" evidence="2">
    <location>
        <begin position="11"/>
        <end position="236"/>
    </location>
</feature>
<sequence>MFADVYEGARVLVTGHTGFKGSWLTAWLLELGATVAGFADGVPTSPSGYAAMGLENRITTYTGDIRDRDAVQAAFADFRPQFVFHMAAQALVRRSYREPAATFATNAMGTLNVMEAVRTTPEVRVVVSITSDKCYRNDEWVWGYRETDHLGGDDPYSASKACAEIVAHSYITSFFTSGPRCATVRAGNVIGGGDWAEDRIVPDCARAWAAGEPVIIRNPSATRPWQHVLEPLSGYLWLGAGLAAESAATAENPLHGQAFNFGPPAEVIRTVGDVVGELGAHWPGFTARLGTPPAHEAECTLLKLCCDKALARLGWRAVLRHEETVRFTAEWYNAFYSGASGDMSAFTTGQIAEYVRKARQGGLPWTSC</sequence>
<name>Q30V08_OLEA2</name>
<evidence type="ECO:0000259" key="2">
    <source>
        <dbReference type="Pfam" id="PF01370"/>
    </source>
</evidence>
<dbReference type="EC" id="4.2.1.45" evidence="3"/>
<gene>
    <name evidence="3" type="ordered locus">Dde_3695</name>
</gene>
<reference evidence="3 4" key="1">
    <citation type="journal article" date="2011" name="J. Bacteriol.">
        <title>Complete genome sequence and updated annotation of Desulfovibrio alaskensis G20.</title>
        <authorList>
            <person name="Hauser L.J."/>
            <person name="Land M.L."/>
            <person name="Brown S.D."/>
            <person name="Larimer F."/>
            <person name="Keller K.L."/>
            <person name="Rapp-Giles B.J."/>
            <person name="Price M.N."/>
            <person name="Lin M."/>
            <person name="Bruce D.C."/>
            <person name="Detter J.C."/>
            <person name="Tapia R."/>
            <person name="Han C.S."/>
            <person name="Goodwin L.A."/>
            <person name="Cheng J.F."/>
            <person name="Pitluck S."/>
            <person name="Copeland A."/>
            <person name="Lucas S."/>
            <person name="Nolan M."/>
            <person name="Lapidus A.L."/>
            <person name="Palumbo A.V."/>
            <person name="Wall J.D."/>
        </authorList>
    </citation>
    <scope>NUCLEOTIDE SEQUENCE [LARGE SCALE GENOMIC DNA]</scope>
    <source>
        <strain evidence="4">ATCC BAA 1058 / DSM 17464 / G20</strain>
    </source>
</reference>
<dbReference type="Gene3D" id="3.40.50.720">
    <property type="entry name" value="NAD(P)-binding Rossmann-like Domain"/>
    <property type="match status" value="1"/>
</dbReference>
<evidence type="ECO:0000313" key="4">
    <source>
        <dbReference type="Proteomes" id="UP000002710"/>
    </source>
</evidence>
<dbReference type="EMBL" id="CP000112">
    <property type="protein sequence ID" value="ABB40488.1"/>
    <property type="molecule type" value="Genomic_DNA"/>
</dbReference>
<dbReference type="InterPro" id="IPR001509">
    <property type="entry name" value="Epimerase_deHydtase"/>
</dbReference>
<dbReference type="CDD" id="cd05252">
    <property type="entry name" value="CDP_GD_SDR_e"/>
    <property type="match status" value="1"/>
</dbReference>
<dbReference type="SUPFAM" id="SSF51735">
    <property type="entry name" value="NAD(P)-binding Rossmann-fold domains"/>
    <property type="match status" value="1"/>
</dbReference>